<dbReference type="EMBL" id="JARQZJ010000065">
    <property type="protein sequence ID" value="KAK9880489.1"/>
    <property type="molecule type" value="Genomic_DNA"/>
</dbReference>
<comment type="catalytic activity">
    <reaction evidence="5">
        <text>a 3-demethylubiquinone + S-adenosyl-L-methionine = a ubiquinone + S-adenosyl-L-homocysteine</text>
        <dbReference type="Rhea" id="RHEA:81215"/>
        <dbReference type="Rhea" id="RHEA-COMP:9565"/>
        <dbReference type="Rhea" id="RHEA-COMP:19654"/>
        <dbReference type="ChEBI" id="CHEBI:16389"/>
        <dbReference type="ChEBI" id="CHEBI:57856"/>
        <dbReference type="ChEBI" id="CHEBI:59789"/>
        <dbReference type="ChEBI" id="CHEBI:231825"/>
    </reaction>
</comment>
<comment type="cofactor">
    <cofactor evidence="5">
        <name>Mg(2+)</name>
        <dbReference type="ChEBI" id="CHEBI:18420"/>
    </cofactor>
</comment>
<comment type="pathway">
    <text evidence="5">Cofactor biosynthesis; ubiquinone biosynthesis.</text>
</comment>
<evidence type="ECO:0000256" key="2">
    <source>
        <dbReference type="ARBA" id="ARBA00022679"/>
    </source>
</evidence>
<dbReference type="GO" id="GO:0031314">
    <property type="term" value="C:extrinsic component of mitochondrial inner membrane"/>
    <property type="evidence" value="ECO:0007669"/>
    <property type="project" value="UniProtKB-UniRule"/>
</dbReference>
<dbReference type="InterPro" id="IPR010233">
    <property type="entry name" value="UbiG_MeTrfase"/>
</dbReference>
<dbReference type="Pfam" id="PF08241">
    <property type="entry name" value="Methyltransf_11"/>
    <property type="match status" value="1"/>
</dbReference>
<evidence type="ECO:0000256" key="5">
    <source>
        <dbReference type="HAMAP-Rule" id="MF_03190"/>
    </source>
</evidence>
<comment type="caution">
    <text evidence="7">The sequence shown here is derived from an EMBL/GenBank/DDBJ whole genome shotgun (WGS) entry which is preliminary data.</text>
</comment>
<feature type="binding site" evidence="5">
    <location>
        <position position="151"/>
    </location>
    <ligand>
        <name>S-adenosyl-L-methionine</name>
        <dbReference type="ChEBI" id="CHEBI:59789"/>
    </ligand>
</feature>
<feature type="domain" description="Methyltransferase type 11" evidence="6">
    <location>
        <begin position="82"/>
        <end position="179"/>
    </location>
</feature>
<dbReference type="Gene3D" id="3.40.50.150">
    <property type="entry name" value="Vaccinia Virus protein VP39"/>
    <property type="match status" value="1"/>
</dbReference>
<feature type="binding site" evidence="5">
    <location>
        <position position="85"/>
    </location>
    <ligand>
        <name>S-adenosyl-L-methionine</name>
        <dbReference type="ChEBI" id="CHEBI:59789"/>
    </ligand>
</feature>
<dbReference type="Proteomes" id="UP001431783">
    <property type="component" value="Unassembled WGS sequence"/>
</dbReference>
<evidence type="ECO:0000256" key="3">
    <source>
        <dbReference type="ARBA" id="ARBA00022688"/>
    </source>
</evidence>
<dbReference type="GO" id="GO:0061542">
    <property type="term" value="F:3-demethylubiquinol 3-O-methyltransferase activity"/>
    <property type="evidence" value="ECO:0007669"/>
    <property type="project" value="UniProtKB-UniRule"/>
</dbReference>
<protein>
    <recommendedName>
        <fullName evidence="5">Ubiquinone biosynthesis O-methyltransferase, mitochondrial</fullName>
    </recommendedName>
    <alternativeName>
        <fullName evidence="5">3-demethylubiquinol 3-O-methyltransferase</fullName>
        <ecNumber evidence="5">2.1.1.64</ecNumber>
    </alternativeName>
    <alternativeName>
        <fullName evidence="5">3-demethylubiquinone 3-O-methyltransferase</fullName>
        <ecNumber evidence="5">2.1.1.-</ecNumber>
    </alternativeName>
    <alternativeName>
        <fullName evidence="5">Polyprenyldihydroxybenzoate methyltransferase</fullName>
        <ecNumber evidence="5">2.1.1.114</ecNumber>
    </alternativeName>
</protein>
<keyword evidence="2 5" id="KW-0808">Transferase</keyword>
<name>A0AAW1UBU4_9CUCU</name>
<comment type="similarity">
    <text evidence="5">Belongs to the class I-like SAM-binding methyltransferase superfamily. UbiG/COQ3 family.</text>
</comment>
<comment type="subunit">
    <text evidence="5">Component of a multi-subunit COQ enzyme complex.</text>
</comment>
<dbReference type="InterPro" id="IPR029063">
    <property type="entry name" value="SAM-dependent_MTases_sf"/>
</dbReference>
<sequence>MNARKFIFAYLSRRSFATTDQSEVQFFNKFSSEWWDETGPLKPLHSFNKLRIPFIREGLIQNGSIDKNYINTSTILTGLKIIDVGCGGGILSEPLAKLGAKVTGLDMTDEALKVAKHHAKINNVHNVAYLKSSIEDYAIENEEKYDAVVASEVIEHVENKEEFIQACVKCIKPGGAIFITTISKTLVAEIFAIGVAEYIGVVPKGTHEIDKFIQPHDLQRILEKYGCQTKLIHGLRYSLLRNSWSWTTNTSINYGLYASKFM</sequence>
<feature type="binding site" evidence="5">
    <location>
        <position position="152"/>
    </location>
    <ligand>
        <name>Mg(2+)</name>
        <dbReference type="ChEBI" id="CHEBI:18420"/>
    </ligand>
</feature>
<keyword evidence="5" id="KW-0460">Magnesium</keyword>
<dbReference type="PANTHER" id="PTHR43464:SF19">
    <property type="entry name" value="UBIQUINONE BIOSYNTHESIS O-METHYLTRANSFERASE, MITOCHONDRIAL"/>
    <property type="match status" value="1"/>
</dbReference>
<keyword evidence="3 5" id="KW-0831">Ubiquinone biosynthesis</keyword>
<keyword evidence="1 5" id="KW-0489">Methyltransferase</keyword>
<organism evidence="7 8">
    <name type="scientific">Henosepilachna vigintioctopunctata</name>
    <dbReference type="NCBI Taxonomy" id="420089"/>
    <lineage>
        <taxon>Eukaryota</taxon>
        <taxon>Metazoa</taxon>
        <taxon>Ecdysozoa</taxon>
        <taxon>Arthropoda</taxon>
        <taxon>Hexapoda</taxon>
        <taxon>Insecta</taxon>
        <taxon>Pterygota</taxon>
        <taxon>Neoptera</taxon>
        <taxon>Endopterygota</taxon>
        <taxon>Coleoptera</taxon>
        <taxon>Polyphaga</taxon>
        <taxon>Cucujiformia</taxon>
        <taxon>Coccinelloidea</taxon>
        <taxon>Coccinellidae</taxon>
        <taxon>Epilachninae</taxon>
        <taxon>Epilachnini</taxon>
        <taxon>Henosepilachna</taxon>
    </lineage>
</organism>
<dbReference type="AlphaFoldDB" id="A0AAW1UBU4"/>
<reference evidence="7 8" key="1">
    <citation type="submission" date="2023-03" db="EMBL/GenBank/DDBJ databases">
        <title>Genome insight into feeding habits of ladybird beetles.</title>
        <authorList>
            <person name="Li H.-S."/>
            <person name="Huang Y.-H."/>
            <person name="Pang H."/>
        </authorList>
    </citation>
    <scope>NUCLEOTIDE SEQUENCE [LARGE SCALE GENOMIC DNA]</scope>
    <source>
        <strain evidence="7">SYSU_2023b</strain>
        <tissue evidence="7">Whole body</tissue>
    </source>
</reference>
<evidence type="ECO:0000259" key="6">
    <source>
        <dbReference type="Pfam" id="PF08241"/>
    </source>
</evidence>
<dbReference type="EC" id="2.1.1.64" evidence="5"/>
<evidence type="ECO:0000256" key="4">
    <source>
        <dbReference type="ARBA" id="ARBA00022691"/>
    </source>
</evidence>
<comment type="function">
    <text evidence="5">O-methyltransferase required for two non-consecutive steps during ubiquinone biosynthesis. Catalyzes the 2 O-methylation of 3,4-dihydroxy-5-(all-trans-polyprenyl)benzoic acid into 4-hydroxy-3-methoxy-5-(all-trans-polyprenyl)benzoic acid. Also catalyzes the last step of ubiquinone biosynthesis by mediating methylation of 3-demethylubiquinone into ubiquinone. Also able to mediate the methylation of 3-demethylubiquinol into ubiquinol.</text>
</comment>
<feature type="binding site" evidence="5">
    <location>
        <position position="156"/>
    </location>
    <ligand>
        <name>Mg(2+)</name>
        <dbReference type="ChEBI" id="CHEBI:18420"/>
    </ligand>
</feature>
<evidence type="ECO:0000313" key="7">
    <source>
        <dbReference type="EMBL" id="KAK9880489.1"/>
    </source>
</evidence>
<feature type="binding site" evidence="5">
    <location>
        <position position="51"/>
    </location>
    <ligand>
        <name>S-adenosyl-L-methionine</name>
        <dbReference type="ChEBI" id="CHEBI:59789"/>
    </ligand>
</feature>
<accession>A0AAW1UBU4</accession>
<keyword evidence="5" id="KW-0999">Mitochondrion inner membrane</keyword>
<keyword evidence="5" id="KW-0472">Membrane</keyword>
<dbReference type="GO" id="GO:0032259">
    <property type="term" value="P:methylation"/>
    <property type="evidence" value="ECO:0007669"/>
    <property type="project" value="UniProtKB-KW"/>
</dbReference>
<feature type="binding site" evidence="5">
    <location>
        <position position="155"/>
    </location>
    <ligand>
        <name>Mg(2+)</name>
        <dbReference type="ChEBI" id="CHEBI:18420"/>
    </ligand>
</feature>
<dbReference type="EC" id="2.1.1.114" evidence="5"/>
<keyword evidence="8" id="KW-1185">Reference proteome</keyword>
<keyword evidence="5" id="KW-0496">Mitochondrion</keyword>
<dbReference type="InterPro" id="IPR013216">
    <property type="entry name" value="Methyltransf_11"/>
</dbReference>
<gene>
    <name evidence="5" type="primary">coq3</name>
    <name evidence="7" type="ORF">WA026_011731</name>
</gene>
<comment type="subcellular location">
    <subcellularLocation>
        <location evidence="5">Mitochondrion inner membrane</location>
        <topology evidence="5">Peripheral membrane protein</topology>
        <orientation evidence="5">Matrix side</orientation>
    </subcellularLocation>
</comment>
<dbReference type="CDD" id="cd02440">
    <property type="entry name" value="AdoMet_MTases"/>
    <property type="match status" value="1"/>
</dbReference>
<comment type="catalytic activity">
    <reaction evidence="5">
        <text>a 3-demethylubiquinol + S-adenosyl-L-methionine = a ubiquinol + S-adenosyl-L-homocysteine + H(+)</text>
        <dbReference type="Rhea" id="RHEA:44380"/>
        <dbReference type="Rhea" id="RHEA-COMP:9566"/>
        <dbReference type="Rhea" id="RHEA-COMP:10914"/>
        <dbReference type="ChEBI" id="CHEBI:15378"/>
        <dbReference type="ChEBI" id="CHEBI:17976"/>
        <dbReference type="ChEBI" id="CHEBI:57856"/>
        <dbReference type="ChEBI" id="CHEBI:59789"/>
        <dbReference type="ChEBI" id="CHEBI:84422"/>
        <dbReference type="EC" id="2.1.1.64"/>
    </reaction>
</comment>
<keyword evidence="5" id="KW-0479">Metal-binding</keyword>
<dbReference type="SUPFAM" id="SSF53335">
    <property type="entry name" value="S-adenosyl-L-methionine-dependent methyltransferases"/>
    <property type="match status" value="1"/>
</dbReference>
<dbReference type="EC" id="2.1.1.-" evidence="5"/>
<comment type="catalytic activity">
    <reaction evidence="5">
        <text>a 3,4-dihydroxy-5-(all-trans-polyprenyl)benzoate + S-adenosyl-L-methionine = a 4-hydroxy-3-methoxy-5-(all-trans-polyprenyl)benzoate + S-adenosyl-L-homocysteine + H(+)</text>
        <dbReference type="Rhea" id="RHEA:44452"/>
        <dbReference type="Rhea" id="RHEA-COMP:10930"/>
        <dbReference type="Rhea" id="RHEA-COMP:10931"/>
        <dbReference type="ChEBI" id="CHEBI:15378"/>
        <dbReference type="ChEBI" id="CHEBI:57856"/>
        <dbReference type="ChEBI" id="CHEBI:59789"/>
        <dbReference type="ChEBI" id="CHEBI:64694"/>
        <dbReference type="ChEBI" id="CHEBI:84443"/>
        <dbReference type="EC" id="2.1.1.114"/>
    </reaction>
</comment>
<dbReference type="GO" id="GO:0046872">
    <property type="term" value="F:metal ion binding"/>
    <property type="evidence" value="ECO:0007669"/>
    <property type="project" value="UniProtKB-KW"/>
</dbReference>
<dbReference type="GO" id="GO:0010420">
    <property type="term" value="F:polyprenyldihydroxybenzoate methyltransferase activity"/>
    <property type="evidence" value="ECO:0007669"/>
    <property type="project" value="UniProtKB-UniRule"/>
</dbReference>
<feature type="binding site" evidence="5">
    <location>
        <position position="106"/>
    </location>
    <ligand>
        <name>S-adenosyl-L-methionine</name>
        <dbReference type="ChEBI" id="CHEBI:59789"/>
    </ligand>
</feature>
<evidence type="ECO:0000313" key="8">
    <source>
        <dbReference type="Proteomes" id="UP001431783"/>
    </source>
</evidence>
<keyword evidence="4 5" id="KW-0949">S-adenosyl-L-methionine</keyword>
<dbReference type="NCBIfam" id="TIGR01983">
    <property type="entry name" value="UbiG"/>
    <property type="match status" value="1"/>
</dbReference>
<proteinExistence type="inferred from homology"/>
<evidence type="ECO:0000256" key="1">
    <source>
        <dbReference type="ARBA" id="ARBA00022603"/>
    </source>
</evidence>
<dbReference type="PANTHER" id="PTHR43464">
    <property type="entry name" value="METHYLTRANSFERASE"/>
    <property type="match status" value="1"/>
</dbReference>
<dbReference type="HAMAP" id="MF_00472">
    <property type="entry name" value="UbiG"/>
    <property type="match status" value="1"/>
</dbReference>